<keyword evidence="4" id="KW-1185">Reference proteome</keyword>
<dbReference type="OrthoDB" id="5967843at2759"/>
<keyword evidence="1" id="KW-0677">Repeat</keyword>
<dbReference type="EMBL" id="KN838572">
    <property type="protein sequence ID" value="KIK04177.1"/>
    <property type="molecule type" value="Genomic_DNA"/>
</dbReference>
<dbReference type="PROSITE" id="PS50837">
    <property type="entry name" value="NACHT"/>
    <property type="match status" value="1"/>
</dbReference>
<dbReference type="AlphaFoldDB" id="A0A0C9Y280"/>
<organism evidence="3 4">
    <name type="scientific">Laccaria amethystina LaAM-08-1</name>
    <dbReference type="NCBI Taxonomy" id="1095629"/>
    <lineage>
        <taxon>Eukaryota</taxon>
        <taxon>Fungi</taxon>
        <taxon>Dikarya</taxon>
        <taxon>Basidiomycota</taxon>
        <taxon>Agaricomycotina</taxon>
        <taxon>Agaricomycetes</taxon>
        <taxon>Agaricomycetidae</taxon>
        <taxon>Agaricales</taxon>
        <taxon>Agaricineae</taxon>
        <taxon>Hydnangiaceae</taxon>
        <taxon>Laccaria</taxon>
    </lineage>
</organism>
<feature type="domain" description="NACHT" evidence="2">
    <location>
        <begin position="85"/>
        <end position="244"/>
    </location>
</feature>
<dbReference type="PANTHER" id="PTHR10039">
    <property type="entry name" value="AMELOGENIN"/>
    <property type="match status" value="1"/>
</dbReference>
<evidence type="ECO:0000256" key="1">
    <source>
        <dbReference type="ARBA" id="ARBA00022737"/>
    </source>
</evidence>
<evidence type="ECO:0000259" key="2">
    <source>
        <dbReference type="PROSITE" id="PS50837"/>
    </source>
</evidence>
<protein>
    <recommendedName>
        <fullName evidence="2">NACHT domain-containing protein</fullName>
    </recommendedName>
</protein>
<proteinExistence type="predicted"/>
<reference evidence="4" key="2">
    <citation type="submission" date="2015-01" db="EMBL/GenBank/DDBJ databases">
        <title>Evolutionary Origins and Diversification of the Mycorrhizal Mutualists.</title>
        <authorList>
            <consortium name="DOE Joint Genome Institute"/>
            <consortium name="Mycorrhizal Genomics Consortium"/>
            <person name="Kohler A."/>
            <person name="Kuo A."/>
            <person name="Nagy L.G."/>
            <person name="Floudas D."/>
            <person name="Copeland A."/>
            <person name="Barry K.W."/>
            <person name="Cichocki N."/>
            <person name="Veneault-Fourrey C."/>
            <person name="LaButti K."/>
            <person name="Lindquist E.A."/>
            <person name="Lipzen A."/>
            <person name="Lundell T."/>
            <person name="Morin E."/>
            <person name="Murat C."/>
            <person name="Riley R."/>
            <person name="Ohm R."/>
            <person name="Sun H."/>
            <person name="Tunlid A."/>
            <person name="Henrissat B."/>
            <person name="Grigoriev I.V."/>
            <person name="Hibbett D.S."/>
            <person name="Martin F."/>
        </authorList>
    </citation>
    <scope>NUCLEOTIDE SEQUENCE [LARGE SCALE GENOMIC DNA]</scope>
    <source>
        <strain evidence="4">LaAM-08-1</strain>
    </source>
</reference>
<gene>
    <name evidence="3" type="ORF">K443DRAFT_431937</name>
</gene>
<dbReference type="Gene3D" id="3.40.50.300">
    <property type="entry name" value="P-loop containing nucleotide triphosphate hydrolases"/>
    <property type="match status" value="1"/>
</dbReference>
<sequence length="497" mass="56273">MIHISTTSTVETFTTPLAMPTSCPHLQRDNIFLTSLELADLHKLVATTALHNSKERFLQPKCHASTRKRILQRIFNWAESDSAERILWLSGSPGAGKSAIAQTIAERCKQNIAECGEQKVRLAAAFFFFRSSSERNTSARLVATLAYEIILFVPGAKEFITKAIMDDPAIFKKDINSQILHLIIHPLSLATQEWNSIQQLLIIIDGLDECTDEIEQIDVLSSITNALTTSNLPLRFFITSRPESHIRTRFERTDLQSATVHFVLDMDETTTQDIATYLTTEFSRIRQEHCIHETPWPPEDAIQSLAGRASGQFIYASTIIKFLDDRHFHPQERLGVILGTLPHRMFSPFAEIDLLYTQILDAVPASKVETILLCLGKIIHFHDDYPKGKNLEYLAELFQLKPGGIERLLVDLHSVLDVESKVSIRHKSFSDFLMDNARSGKYYIDREITNAKIVGLFWATIPPRLNQFGSLEIVLRKSEAHTRMCLLIFGANISITQ</sequence>
<dbReference type="InterPro" id="IPR056884">
    <property type="entry name" value="NPHP3-like_N"/>
</dbReference>
<dbReference type="InterPro" id="IPR007111">
    <property type="entry name" value="NACHT_NTPase"/>
</dbReference>
<accession>A0A0C9Y280</accession>
<evidence type="ECO:0000313" key="3">
    <source>
        <dbReference type="EMBL" id="KIK04177.1"/>
    </source>
</evidence>
<dbReference type="Pfam" id="PF24883">
    <property type="entry name" value="NPHP3_N"/>
    <property type="match status" value="1"/>
</dbReference>
<dbReference type="InterPro" id="IPR027417">
    <property type="entry name" value="P-loop_NTPase"/>
</dbReference>
<dbReference type="HOGENOM" id="CLU_000288_6_10_1"/>
<name>A0A0C9Y280_9AGAR</name>
<dbReference type="PANTHER" id="PTHR10039:SF17">
    <property type="entry name" value="FUNGAL STAND N-TERMINAL GOODBYE DOMAIN-CONTAINING PROTEIN-RELATED"/>
    <property type="match status" value="1"/>
</dbReference>
<reference evidence="3 4" key="1">
    <citation type="submission" date="2014-04" db="EMBL/GenBank/DDBJ databases">
        <authorList>
            <consortium name="DOE Joint Genome Institute"/>
            <person name="Kuo A."/>
            <person name="Kohler A."/>
            <person name="Nagy L.G."/>
            <person name="Floudas D."/>
            <person name="Copeland A."/>
            <person name="Barry K.W."/>
            <person name="Cichocki N."/>
            <person name="Veneault-Fourrey C."/>
            <person name="LaButti K."/>
            <person name="Lindquist E.A."/>
            <person name="Lipzen A."/>
            <person name="Lundell T."/>
            <person name="Morin E."/>
            <person name="Murat C."/>
            <person name="Sun H."/>
            <person name="Tunlid A."/>
            <person name="Henrissat B."/>
            <person name="Grigoriev I.V."/>
            <person name="Hibbett D.S."/>
            <person name="Martin F."/>
            <person name="Nordberg H.P."/>
            <person name="Cantor M.N."/>
            <person name="Hua S.X."/>
        </authorList>
    </citation>
    <scope>NUCLEOTIDE SEQUENCE [LARGE SCALE GENOMIC DNA]</scope>
    <source>
        <strain evidence="3 4">LaAM-08-1</strain>
    </source>
</reference>
<evidence type="ECO:0000313" key="4">
    <source>
        <dbReference type="Proteomes" id="UP000054477"/>
    </source>
</evidence>
<dbReference type="SUPFAM" id="SSF52540">
    <property type="entry name" value="P-loop containing nucleoside triphosphate hydrolases"/>
    <property type="match status" value="1"/>
</dbReference>
<dbReference type="Proteomes" id="UP000054477">
    <property type="component" value="Unassembled WGS sequence"/>
</dbReference>